<dbReference type="Proteomes" id="UP001154240">
    <property type="component" value="Unassembled WGS sequence"/>
</dbReference>
<evidence type="ECO:0000259" key="2">
    <source>
        <dbReference type="PROSITE" id="PS51833"/>
    </source>
</evidence>
<reference evidence="3" key="1">
    <citation type="journal article" date="2022" name="bioRxiv">
        <title>Thiovibrio frasassiensisgen. nov., sp. nov., an autotrophic, elemental sulfur disproportionating bacterium isolated from sulfidic karst sediment, and proposal of Thiovibrionaceae fam. nov.</title>
        <authorList>
            <person name="Aronson H."/>
            <person name="Thomas C."/>
            <person name="Bhattacharyya M."/>
            <person name="Eckstein S."/>
            <person name="Jensen S."/>
            <person name="Barco R."/>
            <person name="Macalady J."/>
            <person name="Amend J."/>
        </authorList>
    </citation>
    <scope>NUCLEOTIDE SEQUENCE</scope>
    <source>
        <strain evidence="3">RS19-109</strain>
    </source>
</reference>
<evidence type="ECO:0000313" key="4">
    <source>
        <dbReference type="Proteomes" id="UP001154240"/>
    </source>
</evidence>
<dbReference type="PROSITE" id="PS51833">
    <property type="entry name" value="HDOD"/>
    <property type="match status" value="1"/>
</dbReference>
<feature type="domain" description="HDOD" evidence="2">
    <location>
        <begin position="24"/>
        <end position="220"/>
    </location>
</feature>
<gene>
    <name evidence="3" type="ORF">OLX77_09995</name>
</gene>
<dbReference type="Gene3D" id="1.10.3210.10">
    <property type="entry name" value="Hypothetical protein af1432"/>
    <property type="match status" value="1"/>
</dbReference>
<feature type="compositionally biased region" description="Basic and acidic residues" evidence="1">
    <location>
        <begin position="318"/>
        <end position="329"/>
    </location>
</feature>
<dbReference type="SUPFAM" id="SSF55781">
    <property type="entry name" value="GAF domain-like"/>
    <property type="match status" value="1"/>
</dbReference>
<dbReference type="InterPro" id="IPR013976">
    <property type="entry name" value="HDOD"/>
</dbReference>
<dbReference type="PANTHER" id="PTHR33525:SF4">
    <property type="entry name" value="CYCLIC DI-GMP PHOSPHODIESTERASE CDGJ"/>
    <property type="match status" value="1"/>
</dbReference>
<reference evidence="3" key="2">
    <citation type="submission" date="2022-10" db="EMBL/GenBank/DDBJ databases">
        <authorList>
            <person name="Aronson H.S."/>
        </authorList>
    </citation>
    <scope>NUCLEOTIDE SEQUENCE</scope>
    <source>
        <strain evidence="3">RS19-109</strain>
    </source>
</reference>
<protein>
    <submittedName>
        <fullName evidence="3">HDOD domain-containing protein</fullName>
    </submittedName>
</protein>
<comment type="caution">
    <text evidence="3">The sequence shown here is derived from an EMBL/GenBank/DDBJ whole genome shotgun (WGS) entry which is preliminary data.</text>
</comment>
<evidence type="ECO:0000256" key="1">
    <source>
        <dbReference type="SAM" id="MobiDB-lite"/>
    </source>
</evidence>
<dbReference type="Gene3D" id="3.30.450.40">
    <property type="match status" value="1"/>
</dbReference>
<dbReference type="RefSeq" id="WP_307633451.1">
    <property type="nucleotide sequence ID" value="NZ_JAPHEH010000001.1"/>
</dbReference>
<proteinExistence type="predicted"/>
<dbReference type="AlphaFoldDB" id="A0A9X4RM74"/>
<dbReference type="SUPFAM" id="SSF109604">
    <property type="entry name" value="HD-domain/PDEase-like"/>
    <property type="match status" value="1"/>
</dbReference>
<dbReference type="Pfam" id="PF08668">
    <property type="entry name" value="HDOD"/>
    <property type="match status" value="1"/>
</dbReference>
<dbReference type="InterPro" id="IPR052340">
    <property type="entry name" value="RNase_Y/CdgJ"/>
</dbReference>
<accession>A0A9X4RM74</accession>
<organism evidence="3 4">
    <name type="scientific">Thiovibrio frasassiensis</name>
    <dbReference type="NCBI Taxonomy" id="2984131"/>
    <lineage>
        <taxon>Bacteria</taxon>
        <taxon>Pseudomonadati</taxon>
        <taxon>Thermodesulfobacteriota</taxon>
        <taxon>Desulfobulbia</taxon>
        <taxon>Desulfobulbales</taxon>
        <taxon>Thiovibrionaceae</taxon>
        <taxon>Thiovibrio</taxon>
    </lineage>
</organism>
<name>A0A9X4RM74_9BACT</name>
<sequence length="520" mass="57896">MTETSPPSSGKLAEIFTKMNMGELPAMSHNVQELIALTHSSQSAGYELSKVILKDYSLTNKVLQVVNSAFYSLGRPVNSISRAVTIIGFDAVRDLATGIALFEDFVKNGVEKEGISKLLTRSFLSALQARDLAVEKNLNIVPEEAFICALLHNLGKIIVCIYMPEISREIEEKVAGGMSEDAATRQVLEGLTFEQIGVEVATFWNLSDKVCASMNPNPPEPQNTYDALGYLKNVANFSNKLIEHVCEEKDIDGLLRQYGEMLSMNLEEAVERVNKTVDASEDISESIRYGLAKLKMRSRLRGLEEAVKAPKTARKKKDKSEKVSGGEEAVREKDNVLEELGIQELEELPTSPDKSINDFIHDITETLMGPFNLNDFYINLLEGLYRGIGFDRVLLAVISVQPTRRVLVGRFGLGDIDPAGIAKFEHDLAPSDYVIPKSLKACKDMAVPPNAPGAFPESLKFFVKDRTVYLFPICLDDKPIGLIYLDRKKGRPKLDSNRIKATRLFRDFAVMAIRKLRSRK</sequence>
<dbReference type="InterPro" id="IPR029016">
    <property type="entry name" value="GAF-like_dom_sf"/>
</dbReference>
<feature type="region of interest" description="Disordered" evidence="1">
    <location>
        <begin position="307"/>
        <end position="329"/>
    </location>
</feature>
<dbReference type="EMBL" id="JAPHEH010000001">
    <property type="protein sequence ID" value="MDG4476484.1"/>
    <property type="molecule type" value="Genomic_DNA"/>
</dbReference>
<dbReference type="PANTHER" id="PTHR33525">
    <property type="match status" value="1"/>
</dbReference>
<keyword evidence="4" id="KW-1185">Reference proteome</keyword>
<evidence type="ECO:0000313" key="3">
    <source>
        <dbReference type="EMBL" id="MDG4476484.1"/>
    </source>
</evidence>